<proteinExistence type="inferred from homology"/>
<evidence type="ECO:0000313" key="10">
    <source>
        <dbReference type="EMBL" id="BCK01290.1"/>
    </source>
</evidence>
<keyword evidence="5 7" id="KW-0030">Aminoacyl-tRNA synthetase</keyword>
<dbReference type="GO" id="GO:0004824">
    <property type="term" value="F:lysine-tRNA ligase activity"/>
    <property type="evidence" value="ECO:0007669"/>
    <property type="project" value="UniProtKB-UniRule"/>
</dbReference>
<comment type="subunit">
    <text evidence="7">Homodimer.</text>
</comment>
<dbReference type="GO" id="GO:0140096">
    <property type="term" value="F:catalytic activity, acting on a protein"/>
    <property type="evidence" value="ECO:0007669"/>
    <property type="project" value="UniProtKB-ARBA"/>
</dbReference>
<keyword evidence="4 7" id="KW-0067">ATP-binding</keyword>
<dbReference type="HAMAP" id="MF_00252">
    <property type="entry name" value="Lys_tRNA_synth_class2"/>
    <property type="match status" value="1"/>
</dbReference>
<dbReference type="Gene3D" id="2.40.50.140">
    <property type="entry name" value="Nucleic acid-binding proteins"/>
    <property type="match status" value="1"/>
</dbReference>
<keyword evidence="7" id="KW-0963">Cytoplasm</keyword>
<comment type="caution">
    <text evidence="7">Lacks conserved residue(s) required for the propagation of feature annotation.</text>
</comment>
<dbReference type="Proteomes" id="UP000515703">
    <property type="component" value="Chromosome"/>
</dbReference>
<dbReference type="InterPro" id="IPR002313">
    <property type="entry name" value="Lys-tRNA-ligase_II"/>
</dbReference>
<feature type="binding site" evidence="7">
    <location>
        <position position="404"/>
    </location>
    <ligand>
        <name>Mg(2+)</name>
        <dbReference type="ChEBI" id="CHEBI:18420"/>
        <label>2</label>
    </ligand>
</feature>
<dbReference type="InterPro" id="IPR018149">
    <property type="entry name" value="Lys-tRNA-synth_II_C"/>
</dbReference>
<dbReference type="InterPro" id="IPR012340">
    <property type="entry name" value="NA-bd_OB-fold"/>
</dbReference>
<dbReference type="InterPro" id="IPR004364">
    <property type="entry name" value="Aa-tRNA-synt_II"/>
</dbReference>
<evidence type="ECO:0000256" key="5">
    <source>
        <dbReference type="ARBA" id="ARBA00023146"/>
    </source>
</evidence>
<dbReference type="GO" id="GO:0006430">
    <property type="term" value="P:lysyl-tRNA aminoacylation"/>
    <property type="evidence" value="ECO:0007669"/>
    <property type="project" value="UniProtKB-UniRule"/>
</dbReference>
<dbReference type="GO" id="GO:0016740">
    <property type="term" value="F:transferase activity"/>
    <property type="evidence" value="ECO:0007669"/>
    <property type="project" value="UniProtKB-ARBA"/>
</dbReference>
<comment type="similarity">
    <text evidence="7">Belongs to the class-II aminoacyl-tRNA synthetase family.</text>
</comment>
<reference evidence="10 11" key="1">
    <citation type="submission" date="2020-08" db="EMBL/GenBank/DDBJ databases">
        <title>Draft genome sequencing of an Anaerocolumna strain isolated from anoxic soil subjected to BSD treatment.</title>
        <authorList>
            <person name="Uek A."/>
            <person name="Tonouchi A."/>
        </authorList>
    </citation>
    <scope>NUCLEOTIDE SEQUENCE [LARGE SCALE GENOMIC DNA]</scope>
    <source>
        <strain evidence="10 11">CTTW</strain>
    </source>
</reference>
<evidence type="ECO:0000256" key="8">
    <source>
        <dbReference type="RuleBase" id="RU000336"/>
    </source>
</evidence>
<dbReference type="NCBIfam" id="NF001756">
    <property type="entry name" value="PRK00484.1"/>
    <property type="match status" value="1"/>
</dbReference>
<accession>A0A7M3S9M2</accession>
<dbReference type="InterPro" id="IPR045864">
    <property type="entry name" value="aa-tRNA-synth_II/BPL/LPL"/>
</dbReference>
<dbReference type="PANTHER" id="PTHR42918:SF15">
    <property type="entry name" value="LYSINE--TRNA LIGASE, CHLOROPLASTIC_MITOCHONDRIAL"/>
    <property type="match status" value="1"/>
</dbReference>
<dbReference type="Pfam" id="PF01336">
    <property type="entry name" value="tRNA_anti-codon"/>
    <property type="match status" value="1"/>
</dbReference>
<comment type="subcellular location">
    <subcellularLocation>
        <location evidence="7">Cytoplasm</location>
    </subcellularLocation>
</comment>
<dbReference type="SUPFAM" id="SSF50249">
    <property type="entry name" value="Nucleic acid-binding proteins"/>
    <property type="match status" value="1"/>
</dbReference>
<dbReference type="RefSeq" id="WP_185259917.1">
    <property type="nucleotide sequence ID" value="NZ_AP023368.1"/>
</dbReference>
<dbReference type="AlphaFoldDB" id="A0A7M3S9M2"/>
<evidence type="ECO:0000259" key="9">
    <source>
        <dbReference type="PROSITE" id="PS50862"/>
    </source>
</evidence>
<dbReference type="GO" id="GO:0000049">
    <property type="term" value="F:tRNA binding"/>
    <property type="evidence" value="ECO:0007669"/>
    <property type="project" value="TreeGrafter"/>
</dbReference>
<dbReference type="NCBIfam" id="TIGR00499">
    <property type="entry name" value="lysS_bact"/>
    <property type="match status" value="1"/>
</dbReference>
<keyword evidence="1 7" id="KW-0436">Ligase</keyword>
<evidence type="ECO:0000256" key="1">
    <source>
        <dbReference type="ARBA" id="ARBA00022598"/>
    </source>
</evidence>
<evidence type="ECO:0000256" key="6">
    <source>
        <dbReference type="ARBA" id="ARBA00048573"/>
    </source>
</evidence>
<dbReference type="PRINTS" id="PR00982">
    <property type="entry name" value="TRNASYNTHLYS"/>
</dbReference>
<dbReference type="InterPro" id="IPR006195">
    <property type="entry name" value="aa-tRNA-synth_II"/>
</dbReference>
<feature type="domain" description="Aminoacyl-transfer RNA synthetases class-II family profile" evidence="9">
    <location>
        <begin position="162"/>
        <end position="485"/>
    </location>
</feature>
<evidence type="ECO:0000256" key="7">
    <source>
        <dbReference type="HAMAP-Rule" id="MF_00252"/>
    </source>
</evidence>
<reference evidence="10 11" key="2">
    <citation type="submission" date="2020-08" db="EMBL/GenBank/DDBJ databases">
        <authorList>
            <person name="Ueki A."/>
            <person name="Tonouchi A."/>
        </authorList>
    </citation>
    <scope>NUCLEOTIDE SEQUENCE [LARGE SCALE GENOMIC DNA]</scope>
    <source>
        <strain evidence="10 11">CTTW</strain>
    </source>
</reference>
<dbReference type="GO" id="GO:0000287">
    <property type="term" value="F:magnesium ion binding"/>
    <property type="evidence" value="ECO:0007669"/>
    <property type="project" value="UniProtKB-UniRule"/>
</dbReference>
<dbReference type="GO" id="GO:0005524">
    <property type="term" value="F:ATP binding"/>
    <property type="evidence" value="ECO:0007669"/>
    <property type="project" value="UniProtKB-UniRule"/>
</dbReference>
<keyword evidence="3 7" id="KW-0547">Nucleotide-binding</keyword>
<sequence>MLTEQEIIRREKLVQIRELTNPYPERFETTHTPKEGSTLKDGSSNICLAGRLLSIRRMGKLSFGVIGDVAGKVQIAFKKDILGEDAYEFLKKQVDIGDYLGVKGEIFTTQAGEKTLRADSFTFLGKALKPLPEKFHGLNDKDSCYRKRYLDLIMNEKTREKFLLKSNFIKAIRRYLEEGGYTEIETPVFINKPSGALAKPFISHHNALDIDVYLRIAPETYLKRAVVGGFTKVFEFARCFRNEGIDSTHLQDFTMLECYLAYANYKDNMKFTKELLAEAVEAVFGSKTIEVGDRTLHFDGEWPVITFRELLQKDCGIDIDNYPTAGELLKEITKRDIRLETAEEVSSLSRGNLIDQLYKKVSRPKLVGPVFLTEHPIVLSPLARANDDNPDITDRFQLIINGAEVINGYSELVDPIEQYNRLLEQAASHGKGDEEAMVMDKDYITAMEYGMPPISGWGMGVDRILQVLTGEENLRDLILFPLMRPLEEDKFEN</sequence>
<dbReference type="Pfam" id="PF00152">
    <property type="entry name" value="tRNA-synt_2"/>
    <property type="match status" value="1"/>
</dbReference>
<keyword evidence="2 7" id="KW-0479">Metal-binding</keyword>
<keyword evidence="11" id="KW-1185">Reference proteome</keyword>
<comment type="catalytic activity">
    <reaction evidence="6 7 8">
        <text>tRNA(Lys) + L-lysine + ATP = L-lysyl-tRNA(Lys) + AMP + diphosphate</text>
        <dbReference type="Rhea" id="RHEA:20792"/>
        <dbReference type="Rhea" id="RHEA-COMP:9696"/>
        <dbReference type="Rhea" id="RHEA-COMP:9697"/>
        <dbReference type="ChEBI" id="CHEBI:30616"/>
        <dbReference type="ChEBI" id="CHEBI:32551"/>
        <dbReference type="ChEBI" id="CHEBI:33019"/>
        <dbReference type="ChEBI" id="CHEBI:78442"/>
        <dbReference type="ChEBI" id="CHEBI:78529"/>
        <dbReference type="ChEBI" id="CHEBI:456215"/>
        <dbReference type="EC" id="6.1.1.6"/>
    </reaction>
</comment>
<feature type="binding site" evidence="7">
    <location>
        <position position="404"/>
    </location>
    <ligand>
        <name>Mg(2+)</name>
        <dbReference type="ChEBI" id="CHEBI:18420"/>
        <label>1</label>
    </ligand>
</feature>
<name>A0A7M3S9M2_9FIRM</name>
<comment type="cofactor">
    <cofactor evidence="7 8">
        <name>Mg(2+)</name>
        <dbReference type="ChEBI" id="CHEBI:18420"/>
    </cofactor>
    <text evidence="7 8">Binds 3 Mg(2+) ions per subunit.</text>
</comment>
<keyword evidence="7 8" id="KW-0460">Magnesium</keyword>
<dbReference type="PROSITE" id="PS50862">
    <property type="entry name" value="AA_TRNA_LIGASE_II"/>
    <property type="match status" value="1"/>
</dbReference>
<dbReference type="Gene3D" id="3.30.930.10">
    <property type="entry name" value="Bira Bifunctional Protein, Domain 2"/>
    <property type="match status" value="1"/>
</dbReference>
<evidence type="ECO:0000256" key="3">
    <source>
        <dbReference type="ARBA" id="ARBA00022741"/>
    </source>
</evidence>
<evidence type="ECO:0000256" key="2">
    <source>
        <dbReference type="ARBA" id="ARBA00022723"/>
    </source>
</evidence>
<keyword evidence="7" id="KW-0648">Protein biosynthesis</keyword>
<organism evidence="10 11">
    <name type="scientific">Anaerocolumna chitinilytica</name>
    <dbReference type="NCBI Taxonomy" id="1727145"/>
    <lineage>
        <taxon>Bacteria</taxon>
        <taxon>Bacillati</taxon>
        <taxon>Bacillota</taxon>
        <taxon>Clostridia</taxon>
        <taxon>Lachnospirales</taxon>
        <taxon>Lachnospiraceae</taxon>
        <taxon>Anaerocolumna</taxon>
    </lineage>
</organism>
<evidence type="ECO:0000313" key="11">
    <source>
        <dbReference type="Proteomes" id="UP000515703"/>
    </source>
</evidence>
<dbReference type="InterPro" id="IPR044136">
    <property type="entry name" value="Lys-tRNA-ligase_II_N"/>
</dbReference>
<protein>
    <recommendedName>
        <fullName evidence="7">Lysine--tRNA ligase</fullName>
        <ecNumber evidence="7">6.1.1.6</ecNumber>
    </recommendedName>
    <alternativeName>
        <fullName evidence="7">Lysyl-tRNA synthetase</fullName>
        <shortName evidence="7">LysRS</shortName>
    </alternativeName>
</protein>
<evidence type="ECO:0000256" key="4">
    <source>
        <dbReference type="ARBA" id="ARBA00022840"/>
    </source>
</evidence>
<gene>
    <name evidence="10" type="primary">lysS_2</name>
    <name evidence="7" type="synonym">lysS</name>
    <name evidence="10" type="ORF">bsdcttw_43300</name>
</gene>
<dbReference type="EMBL" id="AP023368">
    <property type="protein sequence ID" value="BCK01290.1"/>
    <property type="molecule type" value="Genomic_DNA"/>
</dbReference>
<dbReference type="InterPro" id="IPR004365">
    <property type="entry name" value="NA-bd_OB_tRNA"/>
</dbReference>
<dbReference type="PANTHER" id="PTHR42918">
    <property type="entry name" value="LYSYL-TRNA SYNTHETASE"/>
    <property type="match status" value="1"/>
</dbReference>
<dbReference type="CDD" id="cd04322">
    <property type="entry name" value="LysRS_N"/>
    <property type="match status" value="1"/>
</dbReference>
<dbReference type="EC" id="6.1.1.6" evidence="7"/>
<dbReference type="GO" id="GO:0005829">
    <property type="term" value="C:cytosol"/>
    <property type="evidence" value="ECO:0007669"/>
    <property type="project" value="TreeGrafter"/>
</dbReference>
<dbReference type="SUPFAM" id="SSF55681">
    <property type="entry name" value="Class II aaRS and biotin synthetases"/>
    <property type="match status" value="1"/>
</dbReference>
<dbReference type="KEGG" id="acht:bsdcttw_43300"/>